<dbReference type="Gene3D" id="3.20.20.370">
    <property type="entry name" value="Glycoside hydrolase/deacetylase"/>
    <property type="match status" value="1"/>
</dbReference>
<accession>A5GF73</accession>
<dbReference type="InterPro" id="IPR006837">
    <property type="entry name" value="Divergent_DAC"/>
</dbReference>
<keyword evidence="3" id="KW-1185">Reference proteome</keyword>
<dbReference type="Pfam" id="PF04748">
    <property type="entry name" value="Polysacc_deac_2"/>
    <property type="match status" value="1"/>
</dbReference>
<sequence>MAKKKKGSNRRKSSGNKRPFAALLITVLLIILAFYLLEKTKRGASEKPAEKPQVSERLKMPSHPAPQAAKHAAYSAAVVAPVARVRPKPHPTGSGTVAIIVDDMGSSMQEVRSLMAIDIPVTFSIIPGLAKSKGVAEAAHGNGGEVMVHMPMEPKGYPKQRMEKNGLLLSESDEEIAAKVKAYLQAVPYAVGANNHMGSRFTENEEKMQSVLKVLKGREMFFVDSKTSPASVGYSLARKMGLKAGTRQVFLDNVQNVAAIKAQLQQVADTARKRGSAIAICHPHQTTIQALSSMLPALKKDGITFVYASQLVS</sequence>
<organism evidence="2 3">
    <name type="scientific">Geotalea uraniireducens (strain Rf4)</name>
    <name type="common">Geobacter uraniireducens</name>
    <dbReference type="NCBI Taxonomy" id="351605"/>
    <lineage>
        <taxon>Bacteria</taxon>
        <taxon>Pseudomonadati</taxon>
        <taxon>Thermodesulfobacteriota</taxon>
        <taxon>Desulfuromonadia</taxon>
        <taxon>Geobacterales</taxon>
        <taxon>Geobacteraceae</taxon>
        <taxon>Geotalea</taxon>
    </lineage>
</organism>
<evidence type="ECO:0000256" key="1">
    <source>
        <dbReference type="SAM" id="Phobius"/>
    </source>
</evidence>
<protein>
    <recommendedName>
        <fullName evidence="4">Divergent polysaccharide deacetylase family protein</fullName>
    </recommendedName>
</protein>
<dbReference type="CDD" id="cd10936">
    <property type="entry name" value="CE4_DAC2"/>
    <property type="match status" value="1"/>
</dbReference>
<dbReference type="InterPro" id="IPR011330">
    <property type="entry name" value="Glyco_hydro/deAcase_b/a-brl"/>
</dbReference>
<dbReference type="AlphaFoldDB" id="A5GF73"/>
<dbReference type="PANTHER" id="PTHR30105">
    <property type="entry name" value="UNCHARACTERIZED YIBQ-RELATED"/>
    <property type="match status" value="1"/>
</dbReference>
<reference evidence="2 3" key="1">
    <citation type="submission" date="2007-05" db="EMBL/GenBank/DDBJ databases">
        <title>Complete sequence of Geobacter uraniireducens Rf4.</title>
        <authorList>
            <consortium name="US DOE Joint Genome Institute"/>
            <person name="Copeland A."/>
            <person name="Lucas S."/>
            <person name="Lapidus A."/>
            <person name="Barry K."/>
            <person name="Detter J.C."/>
            <person name="Glavina del Rio T."/>
            <person name="Hammon N."/>
            <person name="Israni S."/>
            <person name="Dalin E."/>
            <person name="Tice H."/>
            <person name="Pitluck S."/>
            <person name="Chertkov O."/>
            <person name="Brettin T."/>
            <person name="Bruce D."/>
            <person name="Han C."/>
            <person name="Schmutz J."/>
            <person name="Larimer F."/>
            <person name="Land M."/>
            <person name="Hauser L."/>
            <person name="Kyrpides N."/>
            <person name="Mikhailova N."/>
            <person name="Shelobolina E."/>
            <person name="Aklujkar M."/>
            <person name="Lovley D."/>
            <person name="Richardson P."/>
        </authorList>
    </citation>
    <scope>NUCLEOTIDE SEQUENCE [LARGE SCALE GENOMIC DNA]</scope>
    <source>
        <strain evidence="2 3">Rf4</strain>
    </source>
</reference>
<dbReference type="RefSeq" id="WP_011938781.1">
    <property type="nucleotide sequence ID" value="NC_009483.1"/>
</dbReference>
<evidence type="ECO:0008006" key="4">
    <source>
        <dbReference type="Google" id="ProtNLM"/>
    </source>
</evidence>
<dbReference type="SUPFAM" id="SSF88713">
    <property type="entry name" value="Glycoside hydrolase/deacetylase"/>
    <property type="match status" value="1"/>
</dbReference>
<dbReference type="STRING" id="351605.Gura_1888"/>
<feature type="transmembrane region" description="Helical" evidence="1">
    <location>
        <begin position="20"/>
        <end position="37"/>
    </location>
</feature>
<evidence type="ECO:0000313" key="2">
    <source>
        <dbReference type="EMBL" id="ABQ26078.1"/>
    </source>
</evidence>
<dbReference type="KEGG" id="gur:Gura_1888"/>
<dbReference type="HOGENOM" id="CLU_041643_5_0_7"/>
<dbReference type="Proteomes" id="UP000006695">
    <property type="component" value="Chromosome"/>
</dbReference>
<keyword evidence="1" id="KW-0812">Transmembrane</keyword>
<dbReference type="PANTHER" id="PTHR30105:SF2">
    <property type="entry name" value="DIVERGENT POLYSACCHARIDE DEACETYLASE SUPERFAMILY"/>
    <property type="match status" value="1"/>
</dbReference>
<proteinExistence type="predicted"/>
<evidence type="ECO:0000313" key="3">
    <source>
        <dbReference type="Proteomes" id="UP000006695"/>
    </source>
</evidence>
<keyword evidence="1" id="KW-0472">Membrane</keyword>
<keyword evidence="1" id="KW-1133">Transmembrane helix</keyword>
<dbReference type="EMBL" id="CP000698">
    <property type="protein sequence ID" value="ABQ26078.1"/>
    <property type="molecule type" value="Genomic_DNA"/>
</dbReference>
<dbReference type="OrthoDB" id="9784811at2"/>
<name>A5GF73_GEOUR</name>
<dbReference type="GO" id="GO:0005975">
    <property type="term" value="P:carbohydrate metabolic process"/>
    <property type="evidence" value="ECO:0007669"/>
    <property type="project" value="InterPro"/>
</dbReference>
<gene>
    <name evidence="2" type="ordered locus">Gura_1888</name>
</gene>